<sequence>MRNLLKSRFQLCGNANVNSVVLILLAILSSCCVVSETVSELAPSGVQKCRDAVPECECFDSQPAVILHCWNVSDFEKFNENLNKMNTLYTINVYEDSFLPRGFLRGLSVLGLIVDGPHLEGLEEGAFEGVVELKHFFVLNSSATKVPDFRFIRDSVFSIVFRSSRLTSLEGPNLQDLPELKILSFYNNSIEYVAPDAFQGTEGVTNFDISHNRLTHLPPDLFKPWTKLDTVVLSHNQLLHVDQLFFRTDPRVIRLDHNNLTDLDSVLHPVMFNVDELYLSHNPFTRVTENSFNGKVSMASYIGLDNCLIQEFNVRHYMGLPRLFRLELKYNLIDKIINLYEANYTDDYIKEFK</sequence>
<dbReference type="SUPFAM" id="SSF52058">
    <property type="entry name" value="L domain-like"/>
    <property type="match status" value="1"/>
</dbReference>
<protein>
    <submittedName>
        <fullName evidence="4">Uncharacterized protein</fullName>
    </submittedName>
</protein>
<feature type="non-terminal residue" evidence="4">
    <location>
        <position position="353"/>
    </location>
</feature>
<dbReference type="Proteomes" id="UP001054837">
    <property type="component" value="Unassembled WGS sequence"/>
</dbReference>
<dbReference type="EMBL" id="BPLQ01002756">
    <property type="protein sequence ID" value="GIX95487.1"/>
    <property type="molecule type" value="Genomic_DNA"/>
</dbReference>
<evidence type="ECO:0000313" key="5">
    <source>
        <dbReference type="Proteomes" id="UP001054837"/>
    </source>
</evidence>
<gene>
    <name evidence="4" type="primary">AVEN_203886_1</name>
    <name evidence="4" type="ORF">CDAR_169561</name>
</gene>
<evidence type="ECO:0000313" key="4">
    <source>
        <dbReference type="EMBL" id="GIX95487.1"/>
    </source>
</evidence>
<keyword evidence="2" id="KW-0677">Repeat</keyword>
<dbReference type="InterPro" id="IPR032675">
    <property type="entry name" value="LRR_dom_sf"/>
</dbReference>
<accession>A0AAV4PJY2</accession>
<comment type="caution">
    <text evidence="4">The sequence shown here is derived from an EMBL/GenBank/DDBJ whole genome shotgun (WGS) entry which is preliminary data.</text>
</comment>
<keyword evidence="1" id="KW-0433">Leucine-rich repeat</keyword>
<reference evidence="4 5" key="1">
    <citation type="submission" date="2021-06" db="EMBL/GenBank/DDBJ databases">
        <title>Caerostris darwini draft genome.</title>
        <authorList>
            <person name="Kono N."/>
            <person name="Arakawa K."/>
        </authorList>
    </citation>
    <scope>NUCLEOTIDE SEQUENCE [LARGE SCALE GENOMIC DNA]</scope>
</reference>
<dbReference type="InterPro" id="IPR001611">
    <property type="entry name" value="Leu-rich_rpt"/>
</dbReference>
<dbReference type="SMART" id="SM00369">
    <property type="entry name" value="LRR_TYP"/>
    <property type="match status" value="4"/>
</dbReference>
<evidence type="ECO:0000256" key="1">
    <source>
        <dbReference type="ARBA" id="ARBA00022614"/>
    </source>
</evidence>
<organism evidence="4 5">
    <name type="scientific">Caerostris darwini</name>
    <dbReference type="NCBI Taxonomy" id="1538125"/>
    <lineage>
        <taxon>Eukaryota</taxon>
        <taxon>Metazoa</taxon>
        <taxon>Ecdysozoa</taxon>
        <taxon>Arthropoda</taxon>
        <taxon>Chelicerata</taxon>
        <taxon>Arachnida</taxon>
        <taxon>Araneae</taxon>
        <taxon>Araneomorphae</taxon>
        <taxon>Entelegynae</taxon>
        <taxon>Araneoidea</taxon>
        <taxon>Araneidae</taxon>
        <taxon>Caerostris</taxon>
    </lineage>
</organism>
<name>A0AAV4PJY2_9ARAC</name>
<feature type="signal peptide" evidence="3">
    <location>
        <begin position="1"/>
        <end position="35"/>
    </location>
</feature>
<evidence type="ECO:0000256" key="3">
    <source>
        <dbReference type="SAM" id="SignalP"/>
    </source>
</evidence>
<keyword evidence="3" id="KW-0732">Signal</keyword>
<dbReference type="InterPro" id="IPR003591">
    <property type="entry name" value="Leu-rich_rpt_typical-subtyp"/>
</dbReference>
<dbReference type="PROSITE" id="PS51257">
    <property type="entry name" value="PROKAR_LIPOPROTEIN"/>
    <property type="match status" value="1"/>
</dbReference>
<dbReference type="Gene3D" id="3.80.10.10">
    <property type="entry name" value="Ribonuclease Inhibitor"/>
    <property type="match status" value="2"/>
</dbReference>
<dbReference type="PANTHER" id="PTHR24366:SF96">
    <property type="entry name" value="LEUCINE RICH REPEAT CONTAINING 53"/>
    <property type="match status" value="1"/>
</dbReference>
<feature type="chain" id="PRO_5043461576" evidence="3">
    <location>
        <begin position="36"/>
        <end position="353"/>
    </location>
</feature>
<keyword evidence="5" id="KW-1185">Reference proteome</keyword>
<dbReference type="AlphaFoldDB" id="A0AAV4PJY2"/>
<evidence type="ECO:0000256" key="2">
    <source>
        <dbReference type="ARBA" id="ARBA00022737"/>
    </source>
</evidence>
<dbReference type="Pfam" id="PF13855">
    <property type="entry name" value="LRR_8"/>
    <property type="match status" value="1"/>
</dbReference>
<proteinExistence type="predicted"/>
<dbReference type="PANTHER" id="PTHR24366">
    <property type="entry name" value="IG(IMMUNOGLOBULIN) AND LRR(LEUCINE RICH REPEAT) DOMAINS"/>
    <property type="match status" value="1"/>
</dbReference>